<comment type="caution">
    <text evidence="2">The sequence shown here is derived from an EMBL/GenBank/DDBJ whole genome shotgun (WGS) entry which is preliminary data.</text>
</comment>
<gene>
    <name evidence="2" type="ORF">BGW36DRAFT_368790</name>
</gene>
<feature type="compositionally biased region" description="Polar residues" evidence="1">
    <location>
        <begin position="312"/>
        <end position="329"/>
    </location>
</feature>
<protein>
    <submittedName>
        <fullName evidence="2">Uncharacterized protein</fullName>
    </submittedName>
</protein>
<dbReference type="EMBL" id="JAJTJA010000002">
    <property type="protein sequence ID" value="KAH8703080.1"/>
    <property type="molecule type" value="Genomic_DNA"/>
</dbReference>
<feature type="compositionally biased region" description="Polar residues" evidence="1">
    <location>
        <begin position="451"/>
        <end position="460"/>
    </location>
</feature>
<feature type="region of interest" description="Disordered" evidence="1">
    <location>
        <begin position="426"/>
        <end position="461"/>
    </location>
</feature>
<reference evidence="2" key="1">
    <citation type="submission" date="2021-12" db="EMBL/GenBank/DDBJ databases">
        <title>Convergent genome expansion in fungi linked to evolution of root-endophyte symbiosis.</title>
        <authorList>
            <consortium name="DOE Joint Genome Institute"/>
            <person name="Ke Y.-H."/>
            <person name="Bonito G."/>
            <person name="Liao H.-L."/>
            <person name="Looney B."/>
            <person name="Rojas-Flechas A."/>
            <person name="Nash J."/>
            <person name="Hameed K."/>
            <person name="Schadt C."/>
            <person name="Martin F."/>
            <person name="Crous P.W."/>
            <person name="Miettinen O."/>
            <person name="Magnuson J.K."/>
            <person name="Labbe J."/>
            <person name="Jacobson D."/>
            <person name="Doktycz M.J."/>
            <person name="Veneault-Fourrey C."/>
            <person name="Kuo A."/>
            <person name="Mondo S."/>
            <person name="Calhoun S."/>
            <person name="Riley R."/>
            <person name="Ohm R."/>
            <person name="LaButti K."/>
            <person name="Andreopoulos B."/>
            <person name="Pangilinan J."/>
            <person name="Nolan M."/>
            <person name="Tritt A."/>
            <person name="Clum A."/>
            <person name="Lipzen A."/>
            <person name="Daum C."/>
            <person name="Barry K."/>
            <person name="Grigoriev I.V."/>
            <person name="Vilgalys R."/>
        </authorList>
    </citation>
    <scope>NUCLEOTIDE SEQUENCE</scope>
    <source>
        <strain evidence="2">PMI_201</strain>
    </source>
</reference>
<feature type="region of interest" description="Disordered" evidence="1">
    <location>
        <begin position="310"/>
        <end position="329"/>
    </location>
</feature>
<evidence type="ECO:0000313" key="3">
    <source>
        <dbReference type="Proteomes" id="UP001201262"/>
    </source>
</evidence>
<proteinExistence type="predicted"/>
<accession>A0AAD4L061</accession>
<keyword evidence="3" id="KW-1185">Reference proteome</keyword>
<name>A0AAD4L061_9EURO</name>
<dbReference type="AlphaFoldDB" id="A0AAD4L061"/>
<dbReference type="Proteomes" id="UP001201262">
    <property type="component" value="Unassembled WGS sequence"/>
</dbReference>
<dbReference type="RefSeq" id="XP_046076098.1">
    <property type="nucleotide sequence ID" value="XM_046215028.1"/>
</dbReference>
<evidence type="ECO:0000256" key="1">
    <source>
        <dbReference type="SAM" id="MobiDB-lite"/>
    </source>
</evidence>
<dbReference type="GeneID" id="70245315"/>
<sequence length="526" mass="58412">MPLRLAFCPPLGIAPTNHTSDNIHFEVLDKNGEEEHVLYRWLGGIYCDRKETNDPNTKYRVYWTDSGLGEKKDTIRMYDPFLLDGRIIGDIKPAPDGSLIPAKWWPPVLFYERVLNPDSMDIVVASGVLGDIGYAVQNEIVITQHHEPWASRRPALASTNGDAVQNYVEQGQIGEAEIGGIEFDKEFARFTNIQNQRYERETAPSPSLYSNDGHFTSQIHDPTPETLISQSIPDSTLANYPNVLRIVELDGYDNIPDFNANARDGLQSGTFEAGVCSSDGQPNNYPFLEAFFTDDVNRMEEDLRLIGESEADVQTSSVIPSGAGETNNTGDIGQNVRHYNEQNNVTVAPQDLGRDQFQAHVRGMESNVNIVPQGQRFQTIMRHRPFQGGDFLVPSIEIDFQETAAFNMKGTFPASSFYNRAQYESSVLPPGRNENQHQHHGSSFPSSGFSENITSASGKSFPTLAPSPDVYPHFAMMPYPRAPSSAAMLPAELAVVPKKRKSSISNLQQYGQAFQPKKANLGDFGQ</sequence>
<feature type="compositionally biased region" description="Low complexity" evidence="1">
    <location>
        <begin position="441"/>
        <end position="450"/>
    </location>
</feature>
<organism evidence="2 3">
    <name type="scientific">Talaromyces proteolyticus</name>
    <dbReference type="NCBI Taxonomy" id="1131652"/>
    <lineage>
        <taxon>Eukaryota</taxon>
        <taxon>Fungi</taxon>
        <taxon>Dikarya</taxon>
        <taxon>Ascomycota</taxon>
        <taxon>Pezizomycotina</taxon>
        <taxon>Eurotiomycetes</taxon>
        <taxon>Eurotiomycetidae</taxon>
        <taxon>Eurotiales</taxon>
        <taxon>Trichocomaceae</taxon>
        <taxon>Talaromyces</taxon>
        <taxon>Talaromyces sect. Bacilispori</taxon>
    </lineage>
</organism>
<evidence type="ECO:0000313" key="2">
    <source>
        <dbReference type="EMBL" id="KAH8703080.1"/>
    </source>
</evidence>